<dbReference type="GO" id="GO:0061630">
    <property type="term" value="F:ubiquitin protein ligase activity"/>
    <property type="evidence" value="ECO:0007669"/>
    <property type="project" value="UniProtKB-EC"/>
</dbReference>
<name>A0AA41SKR7_PAPNU</name>
<protein>
    <recommendedName>
        <fullName evidence="3">RING-type E3 ubiquitin transferase</fullName>
        <ecNumber evidence="3">2.3.2.27</ecNumber>
    </recommendedName>
</protein>
<feature type="chain" id="PRO_5041406280" description="RING-type E3 ubiquitin transferase" evidence="6">
    <location>
        <begin position="26"/>
        <end position="448"/>
    </location>
</feature>
<dbReference type="EC" id="2.3.2.27" evidence="3"/>
<evidence type="ECO:0000256" key="4">
    <source>
        <dbReference type="ARBA" id="ARBA00022679"/>
    </source>
</evidence>
<dbReference type="Gene3D" id="1.25.10.10">
    <property type="entry name" value="Leucine-rich Repeat Variant"/>
    <property type="match status" value="1"/>
</dbReference>
<dbReference type="InterPro" id="IPR013083">
    <property type="entry name" value="Znf_RING/FYVE/PHD"/>
</dbReference>
<gene>
    <name evidence="8" type="ORF">MKW94_018070</name>
</gene>
<dbReference type="SMART" id="SM00504">
    <property type="entry name" value="Ubox"/>
    <property type="match status" value="1"/>
</dbReference>
<keyword evidence="4" id="KW-0808">Transferase</keyword>
<keyword evidence="9" id="KW-1185">Reference proteome</keyword>
<evidence type="ECO:0000256" key="1">
    <source>
        <dbReference type="ARBA" id="ARBA00000900"/>
    </source>
</evidence>
<dbReference type="SUPFAM" id="SSF57850">
    <property type="entry name" value="RING/U-box"/>
    <property type="match status" value="1"/>
</dbReference>
<dbReference type="InterPro" id="IPR016024">
    <property type="entry name" value="ARM-type_fold"/>
</dbReference>
<comment type="caution">
    <text evidence="8">The sequence shown here is derived from an EMBL/GenBank/DDBJ whole genome shotgun (WGS) entry which is preliminary data.</text>
</comment>
<keyword evidence="5" id="KW-0833">Ubl conjugation pathway</keyword>
<evidence type="ECO:0000313" key="9">
    <source>
        <dbReference type="Proteomes" id="UP001177140"/>
    </source>
</evidence>
<sequence length="448" mass="50316">MVNLHCSTKLLSLLLLSSLFEDIRELNGPLPPSTILCLTELYAVLRKVKVLIQECKDGSCLWNILQFEAISKQFHVLVKEMGMALDILSLKQVELLHKQIKWVDTFLDPIEFHRREELLQLMSNNNESKHGNKRISDCKKQIEMIEVLKLEGEARQQAGTGGLVVVSNINNLISLVSYSKAIIFGDAKYNEKTTSKLDYEAVVKRSVSLLRDIDLLPSTSQSIILHIPDKFRCSISLDLMRDPVIVASGHTYDRSPIAEWINSALIPNYALKCLIHQWSEENNIPLTSELSSSSEERSTSKRKVIENLVDHISASKDVIDVVKLTAEFLVGKLATGSPDTQRQSRMINRRLISEAGAIPFLVTLMQYTFSDAATLLLRLCKIGGEELTRRLLIHPHSIPSLQRLISDGSLKARRKAEALLKLLNRLCFQSPHSSSPISSQNSSLDSLE</sequence>
<dbReference type="GO" id="GO:0016567">
    <property type="term" value="P:protein ubiquitination"/>
    <property type="evidence" value="ECO:0007669"/>
    <property type="project" value="InterPro"/>
</dbReference>
<dbReference type="PANTHER" id="PTHR23315:SF224">
    <property type="entry name" value="U-BOX DOMAIN-CONTAINING PROTEIN 1"/>
    <property type="match status" value="1"/>
</dbReference>
<feature type="domain" description="U-box" evidence="7">
    <location>
        <begin position="226"/>
        <end position="300"/>
    </location>
</feature>
<evidence type="ECO:0000256" key="3">
    <source>
        <dbReference type="ARBA" id="ARBA00012483"/>
    </source>
</evidence>
<accession>A0AA41SKR7</accession>
<dbReference type="Proteomes" id="UP001177140">
    <property type="component" value="Unassembled WGS sequence"/>
</dbReference>
<dbReference type="Gene3D" id="3.30.40.10">
    <property type="entry name" value="Zinc/RING finger domain, C3HC4 (zinc finger)"/>
    <property type="match status" value="1"/>
</dbReference>
<proteinExistence type="predicted"/>
<feature type="signal peptide" evidence="6">
    <location>
        <begin position="1"/>
        <end position="25"/>
    </location>
</feature>
<dbReference type="InterPro" id="IPR003613">
    <property type="entry name" value="Ubox_domain"/>
</dbReference>
<evidence type="ECO:0000256" key="2">
    <source>
        <dbReference type="ARBA" id="ARBA00004906"/>
    </source>
</evidence>
<dbReference type="EMBL" id="JAJJMA010186976">
    <property type="protein sequence ID" value="MCL7038114.1"/>
    <property type="molecule type" value="Genomic_DNA"/>
</dbReference>
<dbReference type="PROSITE" id="PS51698">
    <property type="entry name" value="U_BOX"/>
    <property type="match status" value="1"/>
</dbReference>
<keyword evidence="6" id="KW-0732">Signal</keyword>
<dbReference type="AlphaFoldDB" id="A0AA41SKR7"/>
<dbReference type="PANTHER" id="PTHR23315">
    <property type="entry name" value="U BOX DOMAIN-CONTAINING"/>
    <property type="match status" value="1"/>
</dbReference>
<evidence type="ECO:0000313" key="8">
    <source>
        <dbReference type="EMBL" id="MCL7038114.1"/>
    </source>
</evidence>
<dbReference type="Pfam" id="PF04564">
    <property type="entry name" value="U-box"/>
    <property type="match status" value="1"/>
</dbReference>
<comment type="pathway">
    <text evidence="2">Protein modification; protein ubiquitination.</text>
</comment>
<organism evidence="8 9">
    <name type="scientific">Papaver nudicaule</name>
    <name type="common">Iceland poppy</name>
    <dbReference type="NCBI Taxonomy" id="74823"/>
    <lineage>
        <taxon>Eukaryota</taxon>
        <taxon>Viridiplantae</taxon>
        <taxon>Streptophyta</taxon>
        <taxon>Embryophyta</taxon>
        <taxon>Tracheophyta</taxon>
        <taxon>Spermatophyta</taxon>
        <taxon>Magnoliopsida</taxon>
        <taxon>Ranunculales</taxon>
        <taxon>Papaveraceae</taxon>
        <taxon>Papaveroideae</taxon>
        <taxon>Papaver</taxon>
    </lineage>
</organism>
<evidence type="ECO:0000256" key="6">
    <source>
        <dbReference type="SAM" id="SignalP"/>
    </source>
</evidence>
<evidence type="ECO:0000259" key="7">
    <source>
        <dbReference type="PROSITE" id="PS51698"/>
    </source>
</evidence>
<dbReference type="InterPro" id="IPR011989">
    <property type="entry name" value="ARM-like"/>
</dbReference>
<comment type="catalytic activity">
    <reaction evidence="1">
        <text>S-ubiquitinyl-[E2 ubiquitin-conjugating enzyme]-L-cysteine + [acceptor protein]-L-lysine = [E2 ubiquitin-conjugating enzyme]-L-cysteine + N(6)-ubiquitinyl-[acceptor protein]-L-lysine.</text>
        <dbReference type="EC" id="2.3.2.27"/>
    </reaction>
</comment>
<evidence type="ECO:0000256" key="5">
    <source>
        <dbReference type="ARBA" id="ARBA00022786"/>
    </source>
</evidence>
<dbReference type="SUPFAM" id="SSF48371">
    <property type="entry name" value="ARM repeat"/>
    <property type="match status" value="1"/>
</dbReference>
<reference evidence="8" key="1">
    <citation type="submission" date="2022-03" db="EMBL/GenBank/DDBJ databases">
        <title>A functionally conserved STORR gene fusion in Papaver species that diverged 16.8 million years ago.</title>
        <authorList>
            <person name="Catania T."/>
        </authorList>
    </citation>
    <scope>NUCLEOTIDE SEQUENCE</scope>
    <source>
        <strain evidence="8">S-191538</strain>
    </source>
</reference>